<evidence type="ECO:0000256" key="1">
    <source>
        <dbReference type="ARBA" id="ARBA00001286"/>
    </source>
</evidence>
<comment type="caution">
    <text evidence="11">The sequence shown here is derived from an EMBL/GenBank/DDBJ whole genome shotgun (WGS) entry which is preliminary data.</text>
</comment>
<keyword evidence="12" id="KW-1185">Reference proteome</keyword>
<dbReference type="NCBIfam" id="TIGR00589">
    <property type="entry name" value="ogt"/>
    <property type="match status" value="1"/>
</dbReference>
<dbReference type="PANTHER" id="PTHR10815">
    <property type="entry name" value="METHYLATED-DNA--PROTEIN-CYSTEINE METHYLTRANSFERASE"/>
    <property type="match status" value="1"/>
</dbReference>
<dbReference type="InterPro" id="IPR036217">
    <property type="entry name" value="MethylDNA_cys_MeTrfase_DNAb"/>
</dbReference>
<feature type="domain" description="Methylated-DNA-[protein]-cysteine S-methyltransferase DNA binding" evidence="9">
    <location>
        <begin position="88"/>
        <end position="172"/>
    </location>
</feature>
<feature type="domain" description="Methylguanine DNA methyltransferase ribonuclease-like" evidence="10">
    <location>
        <begin position="8"/>
        <end position="74"/>
    </location>
</feature>
<evidence type="ECO:0000256" key="3">
    <source>
        <dbReference type="ARBA" id="ARBA00011918"/>
    </source>
</evidence>
<accession>E6K048</accession>
<evidence type="ECO:0000313" key="12">
    <source>
        <dbReference type="Proteomes" id="UP000004946"/>
    </source>
</evidence>
<dbReference type="AlphaFoldDB" id="E6K048"/>
<reference evidence="11 12" key="1">
    <citation type="submission" date="2010-12" db="EMBL/GenBank/DDBJ databases">
        <authorList>
            <person name="Muzny D."/>
            <person name="Qin X."/>
            <person name="Buhay C."/>
            <person name="Dugan-Rocha S."/>
            <person name="Ding Y."/>
            <person name="Chen G."/>
            <person name="Hawes A."/>
            <person name="Holder M."/>
            <person name="Jhangiani S."/>
            <person name="Johnson A."/>
            <person name="Khan Z."/>
            <person name="Li Z."/>
            <person name="Liu W."/>
            <person name="Liu X."/>
            <person name="Perez L."/>
            <person name="Shen H."/>
            <person name="Wang Q."/>
            <person name="Watt J."/>
            <person name="Xi L."/>
            <person name="Xin Y."/>
            <person name="Zhou J."/>
            <person name="Deng J."/>
            <person name="Jiang H."/>
            <person name="Liu Y."/>
            <person name="Qu J."/>
            <person name="Song X.-Z."/>
            <person name="Zhang L."/>
            <person name="Villasana D."/>
            <person name="Johnson A."/>
            <person name="Liu J."/>
            <person name="Liyanage D."/>
            <person name="Lorensuhewa L."/>
            <person name="Robinson T."/>
            <person name="Song A."/>
            <person name="Song B.-B."/>
            <person name="Dinh H."/>
            <person name="Thornton R."/>
            <person name="Coyle M."/>
            <person name="Francisco L."/>
            <person name="Jackson L."/>
            <person name="Javaid M."/>
            <person name="Korchina V."/>
            <person name="Kovar C."/>
            <person name="Mata R."/>
            <person name="Mathew T."/>
            <person name="Ngo R."/>
            <person name="Nguyen L."/>
            <person name="Nguyen N."/>
            <person name="Okwuonu G."/>
            <person name="Ongeri F."/>
            <person name="Pham C."/>
            <person name="Simmons D."/>
            <person name="Wilczek-Boney K."/>
            <person name="Hale W."/>
            <person name="Jakkamsetti A."/>
            <person name="Pham P."/>
            <person name="Ruth R."/>
            <person name="San Lucas F."/>
            <person name="Warren J."/>
            <person name="Zhang J."/>
            <person name="Zhao Z."/>
            <person name="Zhou C."/>
            <person name="Zhu D."/>
            <person name="Lee S."/>
            <person name="Bess C."/>
            <person name="Blankenburg K."/>
            <person name="Forbes L."/>
            <person name="Fu Q."/>
            <person name="Gubbala S."/>
            <person name="Hirani K."/>
            <person name="Jayaseelan J.C."/>
            <person name="Lara F."/>
            <person name="Munidasa M."/>
            <person name="Palculict T."/>
            <person name="Patil S."/>
            <person name="Pu L.-L."/>
            <person name="Saada N."/>
            <person name="Tang L."/>
            <person name="Weissenberger G."/>
            <person name="Zhu Y."/>
            <person name="Hemphill L."/>
            <person name="Shang Y."/>
            <person name="Youmans B."/>
            <person name="Ayvaz T."/>
            <person name="Ross M."/>
            <person name="Santibanez J."/>
            <person name="Aqrawi P."/>
            <person name="Gross S."/>
            <person name="Joshi V."/>
            <person name="Fowler G."/>
            <person name="Nazareth L."/>
            <person name="Reid J."/>
            <person name="Worley K."/>
            <person name="Petrosino J."/>
            <person name="Highlander S."/>
            <person name="Gibbs R."/>
        </authorList>
    </citation>
    <scope>NUCLEOTIDE SEQUENCE [LARGE SCALE GENOMIC DNA]</scope>
    <source>
        <strain evidence="11 12">DSM 10105</strain>
    </source>
</reference>
<dbReference type="Gene3D" id="3.30.160.70">
    <property type="entry name" value="Methylated DNA-protein cysteine methyltransferase domain"/>
    <property type="match status" value="1"/>
</dbReference>
<evidence type="ECO:0000256" key="5">
    <source>
        <dbReference type="ARBA" id="ARBA00022679"/>
    </source>
</evidence>
<dbReference type="InterPro" id="IPR014048">
    <property type="entry name" value="MethylDNA_cys_MeTrfase_DNA-bd"/>
</dbReference>
<dbReference type="FunFam" id="1.10.10.10:FF:000214">
    <property type="entry name" value="Methylated-DNA--protein-cysteine methyltransferase"/>
    <property type="match status" value="1"/>
</dbReference>
<evidence type="ECO:0000256" key="6">
    <source>
        <dbReference type="ARBA" id="ARBA00022763"/>
    </source>
</evidence>
<dbReference type="HOGENOM" id="CLU_000445_52_2_11"/>
<evidence type="ECO:0000256" key="4">
    <source>
        <dbReference type="ARBA" id="ARBA00022603"/>
    </source>
</evidence>
<keyword evidence="5 11" id="KW-0808">Transferase</keyword>
<sequence>MSQTCFLSYYPSPLGTLALASDGQAVTGIWFKKQKYFASGVNLDDPGSYQEVGLDRLPVFIQTKTWLDSYFAGHDPGPIPPVKVSGTPFQEAVWRILREIPYGRTTTYGRIADRLAKEEGKEHMSAQAVGFAVGHNKVSLLIPCHRVLGAGGKLTGYAAGLDVKERLLALEKAGSAGSPDTTDALI</sequence>
<dbReference type="InterPro" id="IPR036388">
    <property type="entry name" value="WH-like_DNA-bd_sf"/>
</dbReference>
<keyword evidence="7" id="KW-0234">DNA repair</keyword>
<evidence type="ECO:0000313" key="11">
    <source>
        <dbReference type="EMBL" id="EFT84160.1"/>
    </source>
</evidence>
<dbReference type="SUPFAM" id="SSF46767">
    <property type="entry name" value="Methylated DNA-protein cysteine methyltransferase, C-terminal domain"/>
    <property type="match status" value="1"/>
</dbReference>
<keyword evidence="6" id="KW-0227">DNA damage</keyword>
<dbReference type="GO" id="GO:0006281">
    <property type="term" value="P:DNA repair"/>
    <property type="evidence" value="ECO:0007669"/>
    <property type="project" value="UniProtKB-KW"/>
</dbReference>
<dbReference type="Gene3D" id="1.10.10.10">
    <property type="entry name" value="Winged helix-like DNA-binding domain superfamily/Winged helix DNA-binding domain"/>
    <property type="match status" value="1"/>
</dbReference>
<dbReference type="PANTHER" id="PTHR10815:SF5">
    <property type="entry name" value="METHYLATED-DNA--PROTEIN-CYSTEINE METHYLTRANSFERASE"/>
    <property type="match status" value="1"/>
</dbReference>
<gene>
    <name evidence="11" type="ORF">HMPREF0620_1165</name>
</gene>
<evidence type="ECO:0000256" key="2">
    <source>
        <dbReference type="ARBA" id="ARBA00008711"/>
    </source>
</evidence>
<dbReference type="CDD" id="cd06445">
    <property type="entry name" value="ATase"/>
    <property type="match status" value="1"/>
</dbReference>
<dbReference type="EC" id="2.1.1.63" evidence="3"/>
<proteinExistence type="inferred from homology"/>
<dbReference type="InterPro" id="IPR008332">
    <property type="entry name" value="MethylG_MeTrfase_N"/>
</dbReference>
<dbReference type="Proteomes" id="UP000004946">
    <property type="component" value="Chromosome"/>
</dbReference>
<dbReference type="SUPFAM" id="SSF53155">
    <property type="entry name" value="Methylated DNA-protein cysteine methyltransferase domain"/>
    <property type="match status" value="1"/>
</dbReference>
<organism evidence="11 12">
    <name type="scientific">Parascardovia denticolens DSM 10105 = JCM 12538</name>
    <dbReference type="NCBI Taxonomy" id="864564"/>
    <lineage>
        <taxon>Bacteria</taxon>
        <taxon>Bacillati</taxon>
        <taxon>Actinomycetota</taxon>
        <taxon>Actinomycetes</taxon>
        <taxon>Bifidobacteriales</taxon>
        <taxon>Bifidobacteriaceae</taxon>
        <taxon>Parascardovia</taxon>
    </lineage>
</organism>
<dbReference type="GO" id="GO:0032259">
    <property type="term" value="P:methylation"/>
    <property type="evidence" value="ECO:0007669"/>
    <property type="project" value="UniProtKB-KW"/>
</dbReference>
<dbReference type="InterPro" id="IPR036631">
    <property type="entry name" value="MGMT_N_sf"/>
</dbReference>
<keyword evidence="4 11" id="KW-0489">Methyltransferase</keyword>
<dbReference type="InterPro" id="IPR001497">
    <property type="entry name" value="MethylDNA_cys_MeTrfase_AS"/>
</dbReference>
<evidence type="ECO:0000259" key="10">
    <source>
        <dbReference type="Pfam" id="PF02870"/>
    </source>
</evidence>
<comment type="similarity">
    <text evidence="2">Belongs to the MGMT family.</text>
</comment>
<comment type="catalytic activity">
    <reaction evidence="8">
        <text>a 6-O-methyl-2'-deoxyguanosine in DNA + L-cysteinyl-[protein] = S-methyl-L-cysteinyl-[protein] + a 2'-deoxyguanosine in DNA</text>
        <dbReference type="Rhea" id="RHEA:24000"/>
        <dbReference type="Rhea" id="RHEA-COMP:10131"/>
        <dbReference type="Rhea" id="RHEA-COMP:10132"/>
        <dbReference type="Rhea" id="RHEA-COMP:11367"/>
        <dbReference type="Rhea" id="RHEA-COMP:11368"/>
        <dbReference type="ChEBI" id="CHEBI:29950"/>
        <dbReference type="ChEBI" id="CHEBI:82612"/>
        <dbReference type="ChEBI" id="CHEBI:85445"/>
        <dbReference type="ChEBI" id="CHEBI:85448"/>
        <dbReference type="EC" id="2.1.1.63"/>
    </reaction>
</comment>
<dbReference type="EMBL" id="AEON01000001">
    <property type="protein sequence ID" value="EFT84160.1"/>
    <property type="molecule type" value="Genomic_DNA"/>
</dbReference>
<dbReference type="GO" id="GO:0003908">
    <property type="term" value="F:methylated-DNA-[protein]-cysteine S-methyltransferase activity"/>
    <property type="evidence" value="ECO:0007669"/>
    <property type="project" value="UniProtKB-EC"/>
</dbReference>
<dbReference type="PROSITE" id="PS00374">
    <property type="entry name" value="MGMT"/>
    <property type="match status" value="1"/>
</dbReference>
<evidence type="ECO:0000259" key="9">
    <source>
        <dbReference type="Pfam" id="PF01035"/>
    </source>
</evidence>
<evidence type="ECO:0000256" key="8">
    <source>
        <dbReference type="ARBA" id="ARBA00049348"/>
    </source>
</evidence>
<protein>
    <recommendedName>
        <fullName evidence="3">methylated-DNA--[protein]-cysteine S-methyltransferase</fullName>
        <ecNumber evidence="3">2.1.1.63</ecNumber>
    </recommendedName>
</protein>
<dbReference type="eggNOG" id="COG0350">
    <property type="taxonomic scope" value="Bacteria"/>
</dbReference>
<dbReference type="Pfam" id="PF01035">
    <property type="entry name" value="DNA_binding_1"/>
    <property type="match status" value="1"/>
</dbReference>
<evidence type="ECO:0000256" key="7">
    <source>
        <dbReference type="ARBA" id="ARBA00023204"/>
    </source>
</evidence>
<name>E6K048_PARDN</name>
<comment type="catalytic activity">
    <reaction evidence="1">
        <text>a 4-O-methyl-thymidine in DNA + L-cysteinyl-[protein] = a thymidine in DNA + S-methyl-L-cysteinyl-[protein]</text>
        <dbReference type="Rhea" id="RHEA:53428"/>
        <dbReference type="Rhea" id="RHEA-COMP:10131"/>
        <dbReference type="Rhea" id="RHEA-COMP:10132"/>
        <dbReference type="Rhea" id="RHEA-COMP:13555"/>
        <dbReference type="Rhea" id="RHEA-COMP:13556"/>
        <dbReference type="ChEBI" id="CHEBI:29950"/>
        <dbReference type="ChEBI" id="CHEBI:82612"/>
        <dbReference type="ChEBI" id="CHEBI:137386"/>
        <dbReference type="ChEBI" id="CHEBI:137387"/>
        <dbReference type="EC" id="2.1.1.63"/>
    </reaction>
</comment>
<dbReference type="RefSeq" id="WP_006289865.1">
    <property type="nucleotide sequence ID" value="NZ_AP012333.1"/>
</dbReference>
<dbReference type="Pfam" id="PF02870">
    <property type="entry name" value="Methyltransf_1N"/>
    <property type="match status" value="1"/>
</dbReference>